<organism evidence="5 6">
    <name type="scientific">Leclercia adecarboxylata</name>
    <dbReference type="NCBI Taxonomy" id="83655"/>
    <lineage>
        <taxon>Bacteria</taxon>
        <taxon>Pseudomonadati</taxon>
        <taxon>Pseudomonadota</taxon>
        <taxon>Gammaproteobacteria</taxon>
        <taxon>Enterobacterales</taxon>
        <taxon>Enterobacteriaceae</taxon>
        <taxon>Leclercia</taxon>
    </lineage>
</organism>
<dbReference type="Pfam" id="PF01478">
    <property type="entry name" value="Peptidase_A24"/>
    <property type="match status" value="1"/>
</dbReference>
<comment type="similarity">
    <text evidence="1 2">Belongs to the peptidase A24 family.</text>
</comment>
<evidence type="ECO:0000256" key="1">
    <source>
        <dbReference type="ARBA" id="ARBA00005801"/>
    </source>
</evidence>
<accession>A0A4V6JHY2</accession>
<evidence type="ECO:0000256" key="2">
    <source>
        <dbReference type="RuleBase" id="RU003793"/>
    </source>
</evidence>
<dbReference type="Gene3D" id="1.20.120.1220">
    <property type="match status" value="1"/>
</dbReference>
<keyword evidence="3" id="KW-1133">Transmembrane helix</keyword>
<evidence type="ECO:0000256" key="3">
    <source>
        <dbReference type="SAM" id="Phobius"/>
    </source>
</evidence>
<dbReference type="Proteomes" id="UP000310719">
    <property type="component" value="Chromosome"/>
</dbReference>
<dbReference type="InterPro" id="IPR000045">
    <property type="entry name" value="Prepilin_IV_endopep_pep"/>
</dbReference>
<dbReference type="GO" id="GO:0004190">
    <property type="term" value="F:aspartic-type endopeptidase activity"/>
    <property type="evidence" value="ECO:0007669"/>
    <property type="project" value="InterPro"/>
</dbReference>
<proteinExistence type="inferred from homology"/>
<sequence length="67" mass="7394">MAGLLVHTFSHTLALSDAIIGAVAGYMSLWLLYWAFRLATGKEGLGYGDFKLLAALGAWCGWLRYRQ</sequence>
<evidence type="ECO:0000313" key="6">
    <source>
        <dbReference type="Proteomes" id="UP000310719"/>
    </source>
</evidence>
<dbReference type="PANTHER" id="PTHR30487">
    <property type="entry name" value="TYPE 4 PREPILIN-LIKE PROTEINS LEADER PEPTIDE-PROCESSING ENZYME"/>
    <property type="match status" value="1"/>
</dbReference>
<dbReference type="GO" id="GO:0006465">
    <property type="term" value="P:signal peptide processing"/>
    <property type="evidence" value="ECO:0007669"/>
    <property type="project" value="TreeGrafter"/>
</dbReference>
<feature type="domain" description="Prepilin type IV endopeptidase peptidase" evidence="4">
    <location>
        <begin position="2"/>
        <end position="62"/>
    </location>
</feature>
<name>A0A4V6JHY2_9ENTR</name>
<dbReference type="GO" id="GO:0005886">
    <property type="term" value="C:plasma membrane"/>
    <property type="evidence" value="ECO:0007669"/>
    <property type="project" value="TreeGrafter"/>
</dbReference>
<feature type="transmembrane region" description="Helical" evidence="3">
    <location>
        <begin position="45"/>
        <end position="65"/>
    </location>
</feature>
<dbReference type="EMBL" id="LR590464">
    <property type="protein sequence ID" value="VTP65923.1"/>
    <property type="molecule type" value="Genomic_DNA"/>
</dbReference>
<dbReference type="InterPro" id="IPR050882">
    <property type="entry name" value="Prepilin_peptidase/N-MTase"/>
</dbReference>
<dbReference type="AlphaFoldDB" id="A0A4V6JHY2"/>
<dbReference type="PRINTS" id="PR00864">
    <property type="entry name" value="PREPILNPTASE"/>
</dbReference>
<protein>
    <submittedName>
        <fullName evidence="5">Pectic enzymes secretion protein outO</fullName>
    </submittedName>
</protein>
<evidence type="ECO:0000259" key="4">
    <source>
        <dbReference type="Pfam" id="PF01478"/>
    </source>
</evidence>
<evidence type="ECO:0000313" key="5">
    <source>
        <dbReference type="EMBL" id="VTP65923.1"/>
    </source>
</evidence>
<reference evidence="5 6" key="1">
    <citation type="submission" date="2019-05" db="EMBL/GenBank/DDBJ databases">
        <authorList>
            <consortium name="Pathogen Informatics"/>
        </authorList>
    </citation>
    <scope>NUCLEOTIDE SEQUENCE [LARGE SCALE GENOMIC DNA]</scope>
    <source>
        <strain evidence="5 6">NCTC13032</strain>
    </source>
</reference>
<dbReference type="PANTHER" id="PTHR30487:SF0">
    <property type="entry name" value="PREPILIN LEADER PEPTIDASE_N-METHYLTRANSFERASE-RELATED"/>
    <property type="match status" value="1"/>
</dbReference>
<feature type="transmembrane region" description="Helical" evidence="3">
    <location>
        <begin position="12"/>
        <end position="33"/>
    </location>
</feature>
<dbReference type="InterPro" id="IPR014032">
    <property type="entry name" value="Peptidase_A24A_bac"/>
</dbReference>
<keyword evidence="3" id="KW-0472">Membrane</keyword>
<keyword evidence="3" id="KW-0812">Transmembrane</keyword>
<gene>
    <name evidence="5" type="primary">outO_1</name>
    <name evidence="5" type="ORF">NCTC13032_02271</name>
</gene>